<comment type="subcellular location">
    <subcellularLocation>
        <location evidence="5">Mitochondrion</location>
    </subcellularLocation>
</comment>
<comment type="caution">
    <text evidence="7">The sequence shown here is derived from an EMBL/GenBank/DDBJ whole genome shotgun (WGS) entry which is preliminary data.</text>
</comment>
<keyword evidence="4 5" id="KW-0648">Protein biosynthesis</keyword>
<keyword evidence="2 5" id="KW-0547">Nucleotide-binding</keyword>
<dbReference type="PANTHER" id="PTHR11895">
    <property type="entry name" value="TRANSAMIDASE"/>
    <property type="match status" value="1"/>
</dbReference>
<dbReference type="InterPro" id="IPR004412">
    <property type="entry name" value="GatA"/>
</dbReference>
<evidence type="ECO:0000259" key="6">
    <source>
        <dbReference type="Pfam" id="PF01425"/>
    </source>
</evidence>
<evidence type="ECO:0000256" key="4">
    <source>
        <dbReference type="ARBA" id="ARBA00022917"/>
    </source>
</evidence>
<keyword evidence="8" id="KW-1185">Reference proteome</keyword>
<dbReference type="GO" id="GO:0030956">
    <property type="term" value="C:glutamyl-tRNA(Gln) amidotransferase complex"/>
    <property type="evidence" value="ECO:0007669"/>
    <property type="project" value="UniProtKB-UniRule"/>
</dbReference>
<dbReference type="AlphaFoldDB" id="A0AAV6UM26"/>
<sequence length="527" mass="58067">MSSTLALSITEVSQLLKRKVLSPKELCALCLERVKKIKNLNAFVTVTEKQALEQSDLSSNRIAEGVRIGSLDGIPIAYKDNWSTKDIQTTCASKMLANYHSPYNATVVQKLQEKGVVMMGKTNLDEFAMGSATVDSYFGPTKNPWRSGLKYMLKKRSRFLNQNGKHHSEDIADSAAAIQQPLEKGDFFVAGGSSGGSAVAVATGACFGAIGSDTGGSTRNPAAFCGVVGLKPTYGRVSRHGLIPLCNSLDVPGILTRTVEDAALLLNNLSGYDPNDSTTVKQNVSSFTIPDEIDVRNLRIGIPKEYECPGMSPDVIQTWRNVSDRFENAGAKVIPVSLPHTKYSIMCYSVLCCCDVASNFARYDGIRYGHRAEVETSTEHHYAVTRREGFGDIVRERILAGNYFLLKNNYQKYFLQAAKVRRLICSDFRAVFDDHVDLLLTPVTLTEPPPYSQWTLVDNREHNAVDDFCTQPVNMAGLPAVSIPCSLSRNGLPLSLQLIGRPFQEEKMLCAAKWIEQQVDFPILELE</sequence>
<dbReference type="InterPro" id="IPR036928">
    <property type="entry name" value="AS_sf"/>
</dbReference>
<dbReference type="EC" id="6.3.5.7" evidence="5"/>
<feature type="active site" description="Charge relay system" evidence="5">
    <location>
        <position position="79"/>
    </location>
</feature>
<proteinExistence type="inferred from homology"/>
<feature type="active site" description="Charge relay system" evidence="5">
    <location>
        <position position="193"/>
    </location>
</feature>
<feature type="domain" description="Amidase" evidence="6">
    <location>
        <begin position="189"/>
        <end position="509"/>
    </location>
</feature>
<comment type="catalytic activity">
    <reaction evidence="5">
        <text>L-glutamyl-tRNA(Gln) + L-glutamine + ATP + H2O = L-glutaminyl-tRNA(Gln) + L-glutamate + ADP + phosphate + H(+)</text>
        <dbReference type="Rhea" id="RHEA:17521"/>
        <dbReference type="Rhea" id="RHEA-COMP:9681"/>
        <dbReference type="Rhea" id="RHEA-COMP:9684"/>
        <dbReference type="ChEBI" id="CHEBI:15377"/>
        <dbReference type="ChEBI" id="CHEBI:15378"/>
        <dbReference type="ChEBI" id="CHEBI:29985"/>
        <dbReference type="ChEBI" id="CHEBI:30616"/>
        <dbReference type="ChEBI" id="CHEBI:43474"/>
        <dbReference type="ChEBI" id="CHEBI:58359"/>
        <dbReference type="ChEBI" id="CHEBI:78520"/>
        <dbReference type="ChEBI" id="CHEBI:78521"/>
        <dbReference type="ChEBI" id="CHEBI:456216"/>
        <dbReference type="EC" id="6.3.5.7"/>
    </reaction>
</comment>
<keyword evidence="5" id="KW-0496">Mitochondrion</keyword>
<comment type="similarity">
    <text evidence="5">Belongs to the amidase family. GatA subfamily.</text>
</comment>
<evidence type="ECO:0000256" key="5">
    <source>
        <dbReference type="HAMAP-Rule" id="MF_03150"/>
    </source>
</evidence>
<dbReference type="InterPro" id="IPR023631">
    <property type="entry name" value="Amidase_dom"/>
</dbReference>
<dbReference type="Proteomes" id="UP000827092">
    <property type="component" value="Unassembled WGS sequence"/>
</dbReference>
<protein>
    <recommendedName>
        <fullName evidence="5">Glutamyl-tRNA(Gln) amidotransferase subunit A, mitochondrial</fullName>
        <shortName evidence="5">Glu-AdT subunit A</shortName>
        <ecNumber evidence="5">6.3.5.7</ecNumber>
    </recommendedName>
</protein>
<dbReference type="HAMAP" id="MF_00120">
    <property type="entry name" value="GatA"/>
    <property type="match status" value="1"/>
</dbReference>
<dbReference type="GO" id="GO:0005524">
    <property type="term" value="F:ATP binding"/>
    <property type="evidence" value="ECO:0007669"/>
    <property type="project" value="UniProtKB-KW"/>
</dbReference>
<organism evidence="7 8">
    <name type="scientific">Oedothorax gibbosus</name>
    <dbReference type="NCBI Taxonomy" id="931172"/>
    <lineage>
        <taxon>Eukaryota</taxon>
        <taxon>Metazoa</taxon>
        <taxon>Ecdysozoa</taxon>
        <taxon>Arthropoda</taxon>
        <taxon>Chelicerata</taxon>
        <taxon>Arachnida</taxon>
        <taxon>Araneae</taxon>
        <taxon>Araneomorphae</taxon>
        <taxon>Entelegynae</taxon>
        <taxon>Araneoidea</taxon>
        <taxon>Linyphiidae</taxon>
        <taxon>Erigoninae</taxon>
        <taxon>Oedothorax</taxon>
    </lineage>
</organism>
<reference evidence="7 8" key="1">
    <citation type="journal article" date="2022" name="Nat. Ecol. Evol.">
        <title>A masculinizing supergene underlies an exaggerated male reproductive morph in a spider.</title>
        <authorList>
            <person name="Hendrickx F."/>
            <person name="De Corte Z."/>
            <person name="Sonet G."/>
            <person name="Van Belleghem S.M."/>
            <person name="Kostlbacher S."/>
            <person name="Vangestel C."/>
        </authorList>
    </citation>
    <scope>NUCLEOTIDE SEQUENCE [LARGE SCALE GENOMIC DNA]</scope>
    <source>
        <strain evidence="7">W744_W776</strain>
    </source>
</reference>
<dbReference type="Pfam" id="PF01425">
    <property type="entry name" value="Amidase"/>
    <property type="match status" value="2"/>
</dbReference>
<evidence type="ECO:0000256" key="3">
    <source>
        <dbReference type="ARBA" id="ARBA00022840"/>
    </source>
</evidence>
<dbReference type="PANTHER" id="PTHR11895:SF7">
    <property type="entry name" value="GLUTAMYL-TRNA(GLN) AMIDOTRANSFERASE SUBUNIT A, MITOCHONDRIAL"/>
    <property type="match status" value="1"/>
</dbReference>
<gene>
    <name evidence="7" type="ORF">JTE90_023890</name>
</gene>
<name>A0AAV6UM26_9ARAC</name>
<accession>A0AAV6UM26</accession>
<dbReference type="EMBL" id="JAFNEN010000341">
    <property type="protein sequence ID" value="KAG8185277.1"/>
    <property type="molecule type" value="Genomic_DNA"/>
</dbReference>
<comment type="function">
    <text evidence="5">Allows the formation of correctly charged Gln-tRNA(Gln) through the transamidation of misacylated Glu-tRNA(Gln) in the mitochondria. The reaction takes place in the presence of glutamine and ATP through an activated gamma-phospho-Glu-tRNA(Gln).</text>
</comment>
<dbReference type="SUPFAM" id="SSF75304">
    <property type="entry name" value="Amidase signature (AS) enzymes"/>
    <property type="match status" value="1"/>
</dbReference>
<evidence type="ECO:0000256" key="2">
    <source>
        <dbReference type="ARBA" id="ARBA00022741"/>
    </source>
</evidence>
<evidence type="ECO:0000313" key="7">
    <source>
        <dbReference type="EMBL" id="KAG8185277.1"/>
    </source>
</evidence>
<dbReference type="GO" id="GO:0032543">
    <property type="term" value="P:mitochondrial translation"/>
    <property type="evidence" value="ECO:0007669"/>
    <property type="project" value="UniProtKB-UniRule"/>
</dbReference>
<evidence type="ECO:0000313" key="8">
    <source>
        <dbReference type="Proteomes" id="UP000827092"/>
    </source>
</evidence>
<feature type="active site" description="Acyl-ester intermediate" evidence="5">
    <location>
        <position position="217"/>
    </location>
</feature>
<dbReference type="InterPro" id="IPR000120">
    <property type="entry name" value="Amidase"/>
</dbReference>
<dbReference type="Gene3D" id="3.90.1300.10">
    <property type="entry name" value="Amidase signature (AS) domain"/>
    <property type="match status" value="1"/>
</dbReference>
<dbReference type="GO" id="GO:0005739">
    <property type="term" value="C:mitochondrion"/>
    <property type="evidence" value="ECO:0007669"/>
    <property type="project" value="UniProtKB-SubCell"/>
</dbReference>
<dbReference type="GO" id="GO:0050567">
    <property type="term" value="F:glutaminyl-tRNA synthase (glutamine-hydrolyzing) activity"/>
    <property type="evidence" value="ECO:0007669"/>
    <property type="project" value="UniProtKB-UniRule"/>
</dbReference>
<comment type="subunit">
    <text evidence="5">Subunit of the heterotrimeric GatCAB amidotransferase (AdT) complex, composed of A, B and C subunits.</text>
</comment>
<keyword evidence="3 5" id="KW-0067">ATP-binding</keyword>
<evidence type="ECO:0000256" key="1">
    <source>
        <dbReference type="ARBA" id="ARBA00022598"/>
    </source>
</evidence>
<feature type="domain" description="Amidase" evidence="6">
    <location>
        <begin position="27"/>
        <end position="147"/>
    </location>
</feature>
<dbReference type="GO" id="GO:0070681">
    <property type="term" value="P:glutaminyl-tRNAGln biosynthesis via transamidation"/>
    <property type="evidence" value="ECO:0007669"/>
    <property type="project" value="UniProtKB-UniRule"/>
</dbReference>
<keyword evidence="1 5" id="KW-0436">Ligase</keyword>